<evidence type="ECO:0000313" key="8">
    <source>
        <dbReference type="Proteomes" id="UP000241848"/>
    </source>
</evidence>
<dbReference type="PANTHER" id="PTHR23513:SF6">
    <property type="entry name" value="MAJOR FACILITATOR SUPERFAMILY ASSOCIATED DOMAIN-CONTAINING PROTEIN"/>
    <property type="match status" value="1"/>
</dbReference>
<feature type="transmembrane region" description="Helical" evidence="6">
    <location>
        <begin position="204"/>
        <end position="226"/>
    </location>
</feature>
<proteinExistence type="predicted"/>
<reference evidence="7 8" key="1">
    <citation type="journal article" date="2014" name="BMC Genomics">
        <title>Comparison of environmental and isolate Sulfobacillus genomes reveals diverse carbon, sulfur, nitrogen, and hydrogen metabolisms.</title>
        <authorList>
            <person name="Justice N.B."/>
            <person name="Norman A."/>
            <person name="Brown C.T."/>
            <person name="Singh A."/>
            <person name="Thomas B.C."/>
            <person name="Banfield J.F."/>
        </authorList>
    </citation>
    <scope>NUCLEOTIDE SEQUENCE [LARGE SCALE GENOMIC DNA]</scope>
    <source>
        <strain evidence="7">AMDSBA3</strain>
    </source>
</reference>
<keyword evidence="5 6" id="KW-0472">Membrane</keyword>
<dbReference type="GO" id="GO:0022857">
    <property type="term" value="F:transmembrane transporter activity"/>
    <property type="evidence" value="ECO:0007669"/>
    <property type="project" value="InterPro"/>
</dbReference>
<evidence type="ECO:0000256" key="5">
    <source>
        <dbReference type="ARBA" id="ARBA00023136"/>
    </source>
</evidence>
<feature type="transmembrane region" description="Helical" evidence="6">
    <location>
        <begin position="268"/>
        <end position="289"/>
    </location>
</feature>
<dbReference type="InterPro" id="IPR011701">
    <property type="entry name" value="MFS"/>
</dbReference>
<dbReference type="InterPro" id="IPR036259">
    <property type="entry name" value="MFS_trans_sf"/>
</dbReference>
<name>A0A2T2WD85_9FIRM</name>
<dbReference type="EMBL" id="PXYV01000078">
    <property type="protein sequence ID" value="PSR20198.1"/>
    <property type="molecule type" value="Genomic_DNA"/>
</dbReference>
<dbReference type="AlphaFoldDB" id="A0A2T2WD85"/>
<dbReference type="Pfam" id="PF07690">
    <property type="entry name" value="MFS_1"/>
    <property type="match status" value="1"/>
</dbReference>
<evidence type="ECO:0000313" key="7">
    <source>
        <dbReference type="EMBL" id="PSR20198.1"/>
    </source>
</evidence>
<evidence type="ECO:0008006" key="9">
    <source>
        <dbReference type="Google" id="ProtNLM"/>
    </source>
</evidence>
<keyword evidence="4 6" id="KW-1133">Transmembrane helix</keyword>
<evidence type="ECO:0000256" key="3">
    <source>
        <dbReference type="ARBA" id="ARBA00022692"/>
    </source>
</evidence>
<protein>
    <recommendedName>
        <fullName evidence="9">Major facilitator superfamily (MFS) profile domain-containing protein</fullName>
    </recommendedName>
</protein>
<feature type="transmembrane region" description="Helical" evidence="6">
    <location>
        <begin position="232"/>
        <end position="256"/>
    </location>
</feature>
<dbReference type="Proteomes" id="UP000241848">
    <property type="component" value="Unassembled WGS sequence"/>
</dbReference>
<gene>
    <name evidence="7" type="ORF">C7B45_16055</name>
</gene>
<feature type="transmembrane region" description="Helical" evidence="6">
    <location>
        <begin position="295"/>
        <end position="313"/>
    </location>
</feature>
<evidence type="ECO:0000256" key="6">
    <source>
        <dbReference type="SAM" id="Phobius"/>
    </source>
</evidence>
<keyword evidence="3 6" id="KW-0812">Transmembrane</keyword>
<comment type="caution">
    <text evidence="7">The sequence shown here is derived from an EMBL/GenBank/DDBJ whole genome shotgun (WGS) entry which is preliminary data.</text>
</comment>
<feature type="transmembrane region" description="Helical" evidence="6">
    <location>
        <begin position="130"/>
        <end position="151"/>
    </location>
</feature>
<feature type="transmembrane region" description="Helical" evidence="6">
    <location>
        <begin position="355"/>
        <end position="375"/>
    </location>
</feature>
<evidence type="ECO:0000256" key="2">
    <source>
        <dbReference type="ARBA" id="ARBA00022475"/>
    </source>
</evidence>
<feature type="transmembrane region" description="Helical" evidence="6">
    <location>
        <begin position="40"/>
        <end position="58"/>
    </location>
</feature>
<keyword evidence="2" id="KW-1003">Cell membrane</keyword>
<evidence type="ECO:0000256" key="4">
    <source>
        <dbReference type="ARBA" id="ARBA00022989"/>
    </source>
</evidence>
<sequence length="382" mass="39971">MLYMVALGSALSAMGNSFRYIAIMALITQGVDSKTGVLRVALLTAAALLPNVAVGRRAGIIVQKIGAKRTLILAETGRALLTLAFPIFPFAGMLIVNVCFSLFSALYAAGFGSFVPTIVSDRGLVRGNSVMGVAQQAAGILGPALAGWTVAGFGTRAPFYVDSVSFLINAMVFAFTRSTGKASDSEAETNREDNHRLPPSAAKMMWAAGIGSFCGMLAGVAFPVLFLQYLRLGIGTFGTLMSINACGAIFMGIFLGTRKGLRASYSHFYAGMGGVGVAMLIIGVAKFLWLTSFALFLGGLGNGAIDVVFPTLLQNRLKPSVLPIAFGVANAWQRGGQMLALLLSTALSQELPVQVLLVVGAVGYLSMVVVGMGSLRGQSDWK</sequence>
<evidence type="ECO:0000256" key="1">
    <source>
        <dbReference type="ARBA" id="ARBA00004651"/>
    </source>
</evidence>
<dbReference type="SUPFAM" id="SSF103473">
    <property type="entry name" value="MFS general substrate transporter"/>
    <property type="match status" value="1"/>
</dbReference>
<dbReference type="CDD" id="cd06173">
    <property type="entry name" value="MFS_MefA_like"/>
    <property type="match status" value="1"/>
</dbReference>
<accession>A0A2T2WD85</accession>
<organism evidence="7 8">
    <name type="scientific">Sulfobacillus acidophilus</name>
    <dbReference type="NCBI Taxonomy" id="53633"/>
    <lineage>
        <taxon>Bacteria</taxon>
        <taxon>Bacillati</taxon>
        <taxon>Bacillota</taxon>
        <taxon>Clostridia</taxon>
        <taxon>Eubacteriales</taxon>
        <taxon>Clostridiales Family XVII. Incertae Sedis</taxon>
        <taxon>Sulfobacillus</taxon>
    </lineage>
</organism>
<dbReference type="PANTHER" id="PTHR23513">
    <property type="entry name" value="INTEGRAL MEMBRANE EFFLUX PROTEIN-RELATED"/>
    <property type="match status" value="1"/>
</dbReference>
<dbReference type="GO" id="GO:0005886">
    <property type="term" value="C:plasma membrane"/>
    <property type="evidence" value="ECO:0007669"/>
    <property type="project" value="UniProtKB-SubCell"/>
</dbReference>
<feature type="transmembrane region" description="Helical" evidence="6">
    <location>
        <begin position="94"/>
        <end position="118"/>
    </location>
</feature>
<comment type="subcellular location">
    <subcellularLocation>
        <location evidence="1">Cell membrane</location>
        <topology evidence="1">Multi-pass membrane protein</topology>
    </subcellularLocation>
</comment>
<feature type="transmembrane region" description="Helical" evidence="6">
    <location>
        <begin position="70"/>
        <end position="88"/>
    </location>
</feature>
<dbReference type="Gene3D" id="1.20.1250.20">
    <property type="entry name" value="MFS general substrate transporter like domains"/>
    <property type="match status" value="1"/>
</dbReference>